<sequence>MTYYDMDEEIKIMREESRALSEQIEVLENSIANNGKTSADEANDESLKMMKSSESEKEGDDLAQIDVTKQELDETRKALEQEKKEVLRRGKIILEYEESIKKLKEQASQRIEELQKAITEKERTEINMKTSFYQERRQNEILLNELTKLKWHENQLTQELNETLQQLSEYEMENEETEEAFFEHSHQLQQIENEVEKKTAQWYTYVVKLTQERDAAISTARSAREKLLVSLTEFQKHFAVQRKVQEVLTGMLRQREFDLKIALTKIVESRCIHSVADSNTSVETEV</sequence>
<evidence type="ECO:0000256" key="2">
    <source>
        <dbReference type="SAM" id="MobiDB-lite"/>
    </source>
</evidence>
<name>A0A8K0K6U2_LADFU</name>
<comment type="caution">
    <text evidence="3">The sequence shown here is derived from an EMBL/GenBank/DDBJ whole genome shotgun (WGS) entry which is preliminary data.</text>
</comment>
<evidence type="ECO:0000313" key="3">
    <source>
        <dbReference type="EMBL" id="KAG8229494.1"/>
    </source>
</evidence>
<reference evidence="3" key="1">
    <citation type="submission" date="2013-04" db="EMBL/GenBank/DDBJ databases">
        <authorList>
            <person name="Qu J."/>
            <person name="Murali S.C."/>
            <person name="Bandaranaike D."/>
            <person name="Bellair M."/>
            <person name="Blankenburg K."/>
            <person name="Chao H."/>
            <person name="Dinh H."/>
            <person name="Doddapaneni H."/>
            <person name="Downs B."/>
            <person name="Dugan-Rocha S."/>
            <person name="Elkadiri S."/>
            <person name="Gnanaolivu R.D."/>
            <person name="Hernandez B."/>
            <person name="Javaid M."/>
            <person name="Jayaseelan J.C."/>
            <person name="Lee S."/>
            <person name="Li M."/>
            <person name="Ming W."/>
            <person name="Munidasa M."/>
            <person name="Muniz J."/>
            <person name="Nguyen L."/>
            <person name="Ongeri F."/>
            <person name="Osuji N."/>
            <person name="Pu L.-L."/>
            <person name="Puazo M."/>
            <person name="Qu C."/>
            <person name="Quiroz J."/>
            <person name="Raj R."/>
            <person name="Weissenberger G."/>
            <person name="Xin Y."/>
            <person name="Zou X."/>
            <person name="Han Y."/>
            <person name="Richards S."/>
            <person name="Worley K."/>
            <person name="Muzny D."/>
            <person name="Gibbs R."/>
        </authorList>
    </citation>
    <scope>NUCLEOTIDE SEQUENCE</scope>
    <source>
        <strain evidence="3">Sampled in the wild</strain>
    </source>
</reference>
<keyword evidence="4" id="KW-1185">Reference proteome</keyword>
<dbReference type="EMBL" id="KZ308432">
    <property type="protein sequence ID" value="KAG8229494.1"/>
    <property type="molecule type" value="Genomic_DNA"/>
</dbReference>
<dbReference type="OrthoDB" id="7451790at2759"/>
<feature type="coiled-coil region" evidence="1">
    <location>
        <begin position="153"/>
        <end position="194"/>
    </location>
</feature>
<keyword evidence="1" id="KW-0175">Coiled coil</keyword>
<gene>
    <name evidence="3" type="ORF">J437_LFUL010069</name>
</gene>
<dbReference type="AlphaFoldDB" id="A0A8K0K6U2"/>
<feature type="coiled-coil region" evidence="1">
    <location>
        <begin position="62"/>
        <end position="124"/>
    </location>
</feature>
<accession>A0A8K0K6U2</accession>
<evidence type="ECO:0000313" key="4">
    <source>
        <dbReference type="Proteomes" id="UP000792457"/>
    </source>
</evidence>
<evidence type="ECO:0000256" key="1">
    <source>
        <dbReference type="SAM" id="Coils"/>
    </source>
</evidence>
<proteinExistence type="predicted"/>
<reference evidence="3" key="2">
    <citation type="submission" date="2017-10" db="EMBL/GenBank/DDBJ databases">
        <title>Ladona fulva Genome sequencing and assembly.</title>
        <authorList>
            <person name="Murali S."/>
            <person name="Richards S."/>
            <person name="Bandaranaike D."/>
            <person name="Bellair M."/>
            <person name="Blankenburg K."/>
            <person name="Chao H."/>
            <person name="Dinh H."/>
            <person name="Doddapaneni H."/>
            <person name="Dugan-Rocha S."/>
            <person name="Elkadiri S."/>
            <person name="Gnanaolivu R."/>
            <person name="Hernandez B."/>
            <person name="Skinner E."/>
            <person name="Javaid M."/>
            <person name="Lee S."/>
            <person name="Li M."/>
            <person name="Ming W."/>
            <person name="Munidasa M."/>
            <person name="Muniz J."/>
            <person name="Nguyen L."/>
            <person name="Hughes D."/>
            <person name="Osuji N."/>
            <person name="Pu L.-L."/>
            <person name="Puazo M."/>
            <person name="Qu C."/>
            <person name="Quiroz J."/>
            <person name="Raj R."/>
            <person name="Weissenberger G."/>
            <person name="Xin Y."/>
            <person name="Zou X."/>
            <person name="Han Y."/>
            <person name="Worley K."/>
            <person name="Muzny D."/>
            <person name="Gibbs R."/>
        </authorList>
    </citation>
    <scope>NUCLEOTIDE SEQUENCE</scope>
    <source>
        <strain evidence="3">Sampled in the wild</strain>
    </source>
</reference>
<dbReference type="Proteomes" id="UP000792457">
    <property type="component" value="Unassembled WGS sequence"/>
</dbReference>
<organism evidence="3 4">
    <name type="scientific">Ladona fulva</name>
    <name type="common">Scarce chaser dragonfly</name>
    <name type="synonym">Libellula fulva</name>
    <dbReference type="NCBI Taxonomy" id="123851"/>
    <lineage>
        <taxon>Eukaryota</taxon>
        <taxon>Metazoa</taxon>
        <taxon>Ecdysozoa</taxon>
        <taxon>Arthropoda</taxon>
        <taxon>Hexapoda</taxon>
        <taxon>Insecta</taxon>
        <taxon>Pterygota</taxon>
        <taxon>Palaeoptera</taxon>
        <taxon>Odonata</taxon>
        <taxon>Epiprocta</taxon>
        <taxon>Anisoptera</taxon>
        <taxon>Libelluloidea</taxon>
        <taxon>Libellulidae</taxon>
        <taxon>Ladona</taxon>
    </lineage>
</organism>
<feature type="compositionally biased region" description="Basic and acidic residues" evidence="2">
    <location>
        <begin position="45"/>
        <end position="56"/>
    </location>
</feature>
<feature type="region of interest" description="Disordered" evidence="2">
    <location>
        <begin position="30"/>
        <end position="61"/>
    </location>
</feature>
<protein>
    <submittedName>
        <fullName evidence="3">Uncharacterized protein</fullName>
    </submittedName>
</protein>